<dbReference type="Gene3D" id="3.40.50.1820">
    <property type="entry name" value="alpha/beta hydrolase"/>
    <property type="match status" value="1"/>
</dbReference>
<dbReference type="PANTHER" id="PTHR12277">
    <property type="entry name" value="ALPHA/BETA HYDROLASE DOMAIN-CONTAINING PROTEIN"/>
    <property type="match status" value="1"/>
</dbReference>
<gene>
    <name evidence="2" type="ORF">PGLA1383_LOCUS34098</name>
</gene>
<dbReference type="GO" id="GO:0052651">
    <property type="term" value="P:monoacylglycerol catabolic process"/>
    <property type="evidence" value="ECO:0007669"/>
    <property type="project" value="TreeGrafter"/>
</dbReference>
<dbReference type="GO" id="GO:0006660">
    <property type="term" value="P:phosphatidylserine catabolic process"/>
    <property type="evidence" value="ECO:0007669"/>
    <property type="project" value="TreeGrafter"/>
</dbReference>
<dbReference type="InterPro" id="IPR000073">
    <property type="entry name" value="AB_hydrolase_1"/>
</dbReference>
<dbReference type="EMBL" id="CAJNNV010025868">
    <property type="protein sequence ID" value="CAE8616407.1"/>
    <property type="molecule type" value="Genomic_DNA"/>
</dbReference>
<protein>
    <recommendedName>
        <fullName evidence="1">AB hydrolase-1 domain-containing protein</fullName>
    </recommendedName>
</protein>
<dbReference type="Pfam" id="PF00561">
    <property type="entry name" value="Abhydrolase_1"/>
    <property type="match status" value="1"/>
</dbReference>
<evidence type="ECO:0000313" key="3">
    <source>
        <dbReference type="Proteomes" id="UP000654075"/>
    </source>
</evidence>
<comment type="caution">
    <text evidence="2">The sequence shown here is derived from an EMBL/GenBank/DDBJ whole genome shotgun (WGS) entry which is preliminary data.</text>
</comment>
<name>A0A813G0P2_POLGL</name>
<reference evidence="2" key="1">
    <citation type="submission" date="2021-02" db="EMBL/GenBank/DDBJ databases">
        <authorList>
            <person name="Dougan E. K."/>
            <person name="Rhodes N."/>
            <person name="Thang M."/>
            <person name="Chan C."/>
        </authorList>
    </citation>
    <scope>NUCLEOTIDE SEQUENCE</scope>
</reference>
<dbReference type="AlphaFoldDB" id="A0A813G0P2"/>
<dbReference type="Proteomes" id="UP000654075">
    <property type="component" value="Unassembled WGS sequence"/>
</dbReference>
<organism evidence="2 3">
    <name type="scientific">Polarella glacialis</name>
    <name type="common">Dinoflagellate</name>
    <dbReference type="NCBI Taxonomy" id="89957"/>
    <lineage>
        <taxon>Eukaryota</taxon>
        <taxon>Sar</taxon>
        <taxon>Alveolata</taxon>
        <taxon>Dinophyceae</taxon>
        <taxon>Suessiales</taxon>
        <taxon>Suessiaceae</taxon>
        <taxon>Polarella</taxon>
    </lineage>
</organism>
<feature type="domain" description="AB hydrolase-1" evidence="1">
    <location>
        <begin position="110"/>
        <end position="194"/>
    </location>
</feature>
<dbReference type="InterPro" id="IPR029058">
    <property type="entry name" value="AB_hydrolase_fold"/>
</dbReference>
<keyword evidence="3" id="KW-1185">Reference proteome</keyword>
<evidence type="ECO:0000313" key="2">
    <source>
        <dbReference type="EMBL" id="CAE8616407.1"/>
    </source>
</evidence>
<dbReference type="GO" id="GO:0004622">
    <property type="term" value="F:phosphatidylcholine lysophospholipase activity"/>
    <property type="evidence" value="ECO:0007669"/>
    <property type="project" value="TreeGrafter"/>
</dbReference>
<dbReference type="GO" id="GO:0005789">
    <property type="term" value="C:endoplasmic reticulum membrane"/>
    <property type="evidence" value="ECO:0007669"/>
    <property type="project" value="TreeGrafter"/>
</dbReference>
<proteinExistence type="predicted"/>
<dbReference type="OrthoDB" id="446421at2759"/>
<dbReference type="GO" id="GO:0047372">
    <property type="term" value="F:monoacylglycerol lipase activity"/>
    <property type="evidence" value="ECO:0007669"/>
    <property type="project" value="TreeGrafter"/>
</dbReference>
<accession>A0A813G0P2</accession>
<dbReference type="SUPFAM" id="SSF53474">
    <property type="entry name" value="alpha/beta-Hydrolases"/>
    <property type="match status" value="1"/>
</dbReference>
<dbReference type="PANTHER" id="PTHR12277:SF194">
    <property type="entry name" value="FI04476P"/>
    <property type="match status" value="1"/>
</dbReference>
<evidence type="ECO:0000259" key="1">
    <source>
        <dbReference type="Pfam" id="PF00561"/>
    </source>
</evidence>
<sequence>MAALVLAMLVLVGLPVLLLWLLLYSSRIQSLVAFASWINWPPFAWDDLARPSPRLAQAASALLARWSNKTGSFQGLATADQFSVAGSKGTVRGLRLPAAGCHDDAEGSKVVLYLHGNAGNIVTRHRVQLYKLLSAEPLGCTVVAIDYSGCGYSGGHWPDEASAVADALAALRALPKRPQDVIVWGHSLGAGIALGVVQALLQGEQVRGLQRSFRLASFSSRLSFPLPMQLRIWLRAGCQSACDGRPGT</sequence>